<protein>
    <submittedName>
        <fullName evidence="2">Homing endonuclease</fullName>
    </submittedName>
</protein>
<reference evidence="2" key="1">
    <citation type="journal article" date="2021" name="Proc. Natl. Acad. Sci. U.S.A.">
        <title>A Catalog of Tens of Thousands of Viruses from Human Metagenomes Reveals Hidden Associations with Chronic Diseases.</title>
        <authorList>
            <person name="Tisza M.J."/>
            <person name="Buck C.B."/>
        </authorList>
    </citation>
    <scope>NUCLEOTIDE SEQUENCE</scope>
    <source>
        <strain evidence="2">CtvI513</strain>
    </source>
</reference>
<dbReference type="Gene3D" id="3.90.75.20">
    <property type="match status" value="1"/>
</dbReference>
<dbReference type="EMBL" id="BK032839">
    <property type="protein sequence ID" value="DAF63339.1"/>
    <property type="molecule type" value="Genomic_DNA"/>
</dbReference>
<keyword evidence="2" id="KW-0540">Nuclease</keyword>
<dbReference type="Pfam" id="PF13392">
    <property type="entry name" value="HNH_3"/>
    <property type="match status" value="1"/>
</dbReference>
<proteinExistence type="predicted"/>
<dbReference type="SMART" id="SM00507">
    <property type="entry name" value="HNHc"/>
    <property type="match status" value="1"/>
</dbReference>
<dbReference type="InterPro" id="IPR003615">
    <property type="entry name" value="HNH_nuc"/>
</dbReference>
<name>A0A8S5TJU7_9CAUD</name>
<keyword evidence="2" id="KW-0378">Hydrolase</keyword>
<sequence length="170" mass="19888">MNDRELVEYLRKWFYVDSDGTLHRKDRKNSAGSYDKDGYLIVKIKGKQYKAHRLIYALHYGLMPVGVIDHINGIRTDNRIENLRCVTQADNVANTVHTRNTLTGEYGIYEDRATKGLRRRYSFHFGNKTYRFKTIEEAKKAKDALWKEKYGNTCEAFQNSRRAESSKKPA</sequence>
<keyword evidence="2" id="KW-0255">Endonuclease</keyword>
<accession>A0A8S5TJU7</accession>
<dbReference type="InterPro" id="IPR044925">
    <property type="entry name" value="His-Me_finger_sf"/>
</dbReference>
<evidence type="ECO:0000313" key="2">
    <source>
        <dbReference type="EMBL" id="DAF63339.1"/>
    </source>
</evidence>
<dbReference type="SUPFAM" id="SSF54060">
    <property type="entry name" value="His-Me finger endonucleases"/>
    <property type="match status" value="1"/>
</dbReference>
<organism evidence="2">
    <name type="scientific">Siphoviridae sp. ctvI513</name>
    <dbReference type="NCBI Taxonomy" id="2827965"/>
    <lineage>
        <taxon>Viruses</taxon>
        <taxon>Duplodnaviria</taxon>
        <taxon>Heunggongvirae</taxon>
        <taxon>Uroviricota</taxon>
        <taxon>Caudoviricetes</taxon>
    </lineage>
</organism>
<feature type="domain" description="HNH nuclease" evidence="1">
    <location>
        <begin position="45"/>
        <end position="92"/>
    </location>
</feature>
<evidence type="ECO:0000259" key="1">
    <source>
        <dbReference type="SMART" id="SM00507"/>
    </source>
</evidence>
<dbReference type="GO" id="GO:0004519">
    <property type="term" value="F:endonuclease activity"/>
    <property type="evidence" value="ECO:0007669"/>
    <property type="project" value="UniProtKB-KW"/>
</dbReference>